<name>A0AAV0W744_9HEMI</name>
<protein>
    <recommendedName>
        <fullName evidence="3">HAT C-terminal dimerisation domain-containing protein</fullName>
    </recommendedName>
</protein>
<dbReference type="AlphaFoldDB" id="A0AAV0W744"/>
<comment type="caution">
    <text evidence="1">The sequence shown here is derived from an EMBL/GenBank/DDBJ whole genome shotgun (WGS) entry which is preliminary data.</text>
</comment>
<dbReference type="SUPFAM" id="SSF53098">
    <property type="entry name" value="Ribonuclease H-like"/>
    <property type="match status" value="1"/>
</dbReference>
<reference evidence="1 2" key="1">
    <citation type="submission" date="2023-01" db="EMBL/GenBank/DDBJ databases">
        <authorList>
            <person name="Whitehead M."/>
        </authorList>
    </citation>
    <scope>NUCLEOTIDE SEQUENCE [LARGE SCALE GENOMIC DNA]</scope>
</reference>
<accession>A0AAV0W744</accession>
<proteinExistence type="predicted"/>
<dbReference type="EMBL" id="CARXXK010000001">
    <property type="protein sequence ID" value="CAI6351664.1"/>
    <property type="molecule type" value="Genomic_DNA"/>
</dbReference>
<evidence type="ECO:0000313" key="1">
    <source>
        <dbReference type="EMBL" id="CAI6351664.1"/>
    </source>
</evidence>
<sequence length="244" mass="28487">MEKLTTKLKNKKDDFFLPSDIEALLVHLEESGEIIKSEFKETCTKFYDLCINYITDWTASNQHIPELNSLTWVCLSNKDEINWSNIKPSISFLKLNFNITLNEEELYEQFKMFEQFLRNKTDEWQCKTSEEKWLSIFKSFKENNIDYSMLLKIVEFAFALPGSNAAVERIFSLMNSCWTKSRGNLCINTVEATLVIKTNLENKPCQQFYEDISKNKDLLIRVHKTAKYSTTNQKSETEASGSQT</sequence>
<evidence type="ECO:0000313" key="2">
    <source>
        <dbReference type="Proteomes" id="UP001160148"/>
    </source>
</evidence>
<dbReference type="Proteomes" id="UP001160148">
    <property type="component" value="Unassembled WGS sequence"/>
</dbReference>
<dbReference type="PANTHER" id="PTHR37162">
    <property type="entry name" value="HAT FAMILY DIMERISATION DOMAINCONTAINING PROTEIN-RELATED"/>
    <property type="match status" value="1"/>
</dbReference>
<dbReference type="InterPro" id="IPR012337">
    <property type="entry name" value="RNaseH-like_sf"/>
</dbReference>
<gene>
    <name evidence="1" type="ORF">MEUPH1_LOCUS7990</name>
</gene>
<organism evidence="1 2">
    <name type="scientific">Macrosiphum euphorbiae</name>
    <name type="common">potato aphid</name>
    <dbReference type="NCBI Taxonomy" id="13131"/>
    <lineage>
        <taxon>Eukaryota</taxon>
        <taxon>Metazoa</taxon>
        <taxon>Ecdysozoa</taxon>
        <taxon>Arthropoda</taxon>
        <taxon>Hexapoda</taxon>
        <taxon>Insecta</taxon>
        <taxon>Pterygota</taxon>
        <taxon>Neoptera</taxon>
        <taxon>Paraneoptera</taxon>
        <taxon>Hemiptera</taxon>
        <taxon>Sternorrhyncha</taxon>
        <taxon>Aphidomorpha</taxon>
        <taxon>Aphidoidea</taxon>
        <taxon>Aphididae</taxon>
        <taxon>Macrosiphini</taxon>
        <taxon>Macrosiphum</taxon>
    </lineage>
</organism>
<keyword evidence="2" id="KW-1185">Reference proteome</keyword>
<evidence type="ECO:0008006" key="3">
    <source>
        <dbReference type="Google" id="ProtNLM"/>
    </source>
</evidence>
<dbReference type="PANTHER" id="PTHR37162:SF1">
    <property type="entry name" value="BED-TYPE DOMAIN-CONTAINING PROTEIN"/>
    <property type="match status" value="1"/>
</dbReference>